<organism evidence="1 2">
    <name type="scientific">Racocetra persica</name>
    <dbReference type="NCBI Taxonomy" id="160502"/>
    <lineage>
        <taxon>Eukaryota</taxon>
        <taxon>Fungi</taxon>
        <taxon>Fungi incertae sedis</taxon>
        <taxon>Mucoromycota</taxon>
        <taxon>Glomeromycotina</taxon>
        <taxon>Glomeromycetes</taxon>
        <taxon>Diversisporales</taxon>
        <taxon>Gigasporaceae</taxon>
        <taxon>Racocetra</taxon>
    </lineage>
</organism>
<comment type="caution">
    <text evidence="1">The sequence shown here is derived from an EMBL/GenBank/DDBJ whole genome shotgun (WGS) entry which is preliminary data.</text>
</comment>
<reference evidence="1" key="1">
    <citation type="submission" date="2021-06" db="EMBL/GenBank/DDBJ databases">
        <authorList>
            <person name="Kallberg Y."/>
            <person name="Tangrot J."/>
            <person name="Rosling A."/>
        </authorList>
    </citation>
    <scope>NUCLEOTIDE SEQUENCE</scope>
    <source>
        <strain evidence="1">MA461A</strain>
    </source>
</reference>
<accession>A0ACA9REZ3</accession>
<evidence type="ECO:0000313" key="1">
    <source>
        <dbReference type="EMBL" id="CAG8789988.1"/>
    </source>
</evidence>
<evidence type="ECO:0000313" key="2">
    <source>
        <dbReference type="Proteomes" id="UP000789920"/>
    </source>
</evidence>
<proteinExistence type="predicted"/>
<gene>
    <name evidence="1" type="ORF">RPERSI_LOCUS18970</name>
</gene>
<dbReference type="EMBL" id="CAJVQC010051140">
    <property type="protein sequence ID" value="CAG8789988.1"/>
    <property type="molecule type" value="Genomic_DNA"/>
</dbReference>
<dbReference type="Proteomes" id="UP000789920">
    <property type="component" value="Unassembled WGS sequence"/>
</dbReference>
<feature type="non-terminal residue" evidence="1">
    <location>
        <position position="54"/>
    </location>
</feature>
<protein>
    <submittedName>
        <fullName evidence="1">777_t:CDS:1</fullName>
    </submittedName>
</protein>
<keyword evidence="2" id="KW-1185">Reference proteome</keyword>
<name>A0ACA9REZ3_9GLOM</name>
<sequence>MGIYKSYKRRFQLKNCNKIRLEKRQKNNLLKEQSASVNEISVNEVSVNEVSANE</sequence>